<protein>
    <submittedName>
        <fullName evidence="1">Uncharacterized protein</fullName>
    </submittedName>
</protein>
<organism evidence="1 2">
    <name type="scientific">Plesiocystis pacifica SIR-1</name>
    <dbReference type="NCBI Taxonomy" id="391625"/>
    <lineage>
        <taxon>Bacteria</taxon>
        <taxon>Pseudomonadati</taxon>
        <taxon>Myxococcota</taxon>
        <taxon>Polyangia</taxon>
        <taxon>Nannocystales</taxon>
        <taxon>Nannocystaceae</taxon>
        <taxon>Plesiocystis</taxon>
    </lineage>
</organism>
<dbReference type="Proteomes" id="UP000005801">
    <property type="component" value="Unassembled WGS sequence"/>
</dbReference>
<dbReference type="EMBL" id="ABCS01000034">
    <property type="protein sequence ID" value="EDM78212.1"/>
    <property type="molecule type" value="Genomic_DNA"/>
</dbReference>
<comment type="caution">
    <text evidence="1">The sequence shown here is derived from an EMBL/GenBank/DDBJ whole genome shotgun (WGS) entry which is preliminary data.</text>
</comment>
<dbReference type="AlphaFoldDB" id="A6G7K3"/>
<sequence length="115" mass="12982">RELRARLLDALEIAATALASRVEARRDHEPLDEWQTFVNLRAEYVEAVSLGGVELRRLAFQDVHGPVCSLAVWLWNVRGEKAIANAMFQWLLDEAIVVDDAEAIRLQEKNVNCGV</sequence>
<accession>A6G7K3</accession>
<evidence type="ECO:0000313" key="1">
    <source>
        <dbReference type="EMBL" id="EDM78212.1"/>
    </source>
</evidence>
<feature type="non-terminal residue" evidence="1">
    <location>
        <position position="1"/>
    </location>
</feature>
<dbReference type="RefSeq" id="WP_006972698.1">
    <property type="nucleotide sequence ID" value="NZ_ABCS01000034.1"/>
</dbReference>
<dbReference type="OrthoDB" id="5510598at2"/>
<gene>
    <name evidence="1" type="ORF">PPSIR1_00725</name>
</gene>
<name>A6G7K3_9BACT</name>
<reference evidence="1 2" key="1">
    <citation type="submission" date="2007-06" db="EMBL/GenBank/DDBJ databases">
        <authorList>
            <person name="Shimkets L."/>
            <person name="Ferriera S."/>
            <person name="Johnson J."/>
            <person name="Kravitz S."/>
            <person name="Beeson K."/>
            <person name="Sutton G."/>
            <person name="Rogers Y.-H."/>
            <person name="Friedman R."/>
            <person name="Frazier M."/>
            <person name="Venter J.C."/>
        </authorList>
    </citation>
    <scope>NUCLEOTIDE SEQUENCE [LARGE SCALE GENOMIC DNA]</scope>
    <source>
        <strain evidence="1 2">SIR-1</strain>
    </source>
</reference>
<proteinExistence type="predicted"/>
<evidence type="ECO:0000313" key="2">
    <source>
        <dbReference type="Proteomes" id="UP000005801"/>
    </source>
</evidence>
<keyword evidence="2" id="KW-1185">Reference proteome</keyword>